<dbReference type="Pfam" id="PF14072">
    <property type="entry name" value="DndB"/>
    <property type="match status" value="1"/>
</dbReference>
<evidence type="ECO:0000313" key="1">
    <source>
        <dbReference type="EMBL" id="EDB1725200.1"/>
    </source>
</evidence>
<dbReference type="NCBIfam" id="TIGR03187">
    <property type="entry name" value="DGQHR"/>
    <property type="match status" value="1"/>
</dbReference>
<dbReference type="CDD" id="cd16414">
    <property type="entry name" value="dndB_like"/>
    <property type="match status" value="1"/>
</dbReference>
<dbReference type="InterPro" id="IPR017601">
    <property type="entry name" value="DGQHR-contain_dom"/>
</dbReference>
<accession>A0A626QDE3</accession>
<reference evidence="1" key="1">
    <citation type="submission" date="2019-10" db="EMBL/GenBank/DDBJ databases">
        <authorList>
            <person name="Ashton P.M."/>
            <person name="Dallman T."/>
            <person name="Nair S."/>
            <person name="De Pinna E."/>
            <person name="Peters T."/>
            <person name="Grant K."/>
        </authorList>
    </citation>
    <scope>NUCLEOTIDE SEQUENCE</scope>
    <source>
        <strain evidence="1">810089</strain>
    </source>
</reference>
<gene>
    <name evidence="1" type="ORF">F9O61_23880</name>
</gene>
<organism evidence="1">
    <name type="scientific">Salmonella enterica subsp. enterica serovar Stanley</name>
    <dbReference type="NCBI Taxonomy" id="192953"/>
    <lineage>
        <taxon>Bacteria</taxon>
        <taxon>Pseudomonadati</taxon>
        <taxon>Pseudomonadota</taxon>
        <taxon>Gammaproteobacteria</taxon>
        <taxon>Enterobacterales</taxon>
        <taxon>Enterobacteriaceae</taxon>
        <taxon>Salmonella</taxon>
    </lineage>
</organism>
<protein>
    <submittedName>
        <fullName evidence="1">DGQHR domain-containing protein</fullName>
    </submittedName>
</protein>
<dbReference type="InterPro" id="IPR017642">
    <property type="entry name" value="DNA_S_mod_DndB"/>
</dbReference>
<proteinExistence type="predicted"/>
<name>A0A626QDE3_SALET</name>
<comment type="caution">
    <text evidence="1">The sequence shown here is derived from an EMBL/GenBank/DDBJ whole genome shotgun (WGS) entry which is preliminary data.</text>
</comment>
<dbReference type="EMBL" id="AALMOO010000056">
    <property type="protein sequence ID" value="EDB1725200.1"/>
    <property type="molecule type" value="Genomic_DNA"/>
</dbReference>
<sequence length="203" mass="22429">MNTDNYFFRVPATRGTQGGIEQYMLTVPMVVLRRILAMDNDGDVMDRSQREANKTRAKKIRNYVAGATSKRAPYILPSITGNIDSHVEFLPSELSPAVGILKIPMDADLKLFDGQHRALGIFEFVRDYSNTEDTISLLLTVGLALELRQQFFADINNNASKPAAAISMAYNNNDPVNQLAMHLARTVTGLAGTVDFEHNVVPA</sequence>
<feature type="non-terminal residue" evidence="1">
    <location>
        <position position="203"/>
    </location>
</feature>
<dbReference type="AlphaFoldDB" id="A0A626QDE3"/>